<dbReference type="PROSITE" id="PS50800">
    <property type="entry name" value="SAP"/>
    <property type="match status" value="1"/>
</dbReference>
<dbReference type="Proteomes" id="UP001605036">
    <property type="component" value="Unassembled WGS sequence"/>
</dbReference>
<dbReference type="Gene3D" id="3.30.70.330">
    <property type="match status" value="1"/>
</dbReference>
<dbReference type="SUPFAM" id="SSF68906">
    <property type="entry name" value="SAP domain"/>
    <property type="match status" value="1"/>
</dbReference>
<dbReference type="Gene3D" id="1.10.720.30">
    <property type="entry name" value="SAP domain"/>
    <property type="match status" value="1"/>
</dbReference>
<proteinExistence type="predicted"/>
<dbReference type="AlphaFoldDB" id="A0ABD1ZB07"/>
<organism evidence="3 4">
    <name type="scientific">Riccia fluitans</name>
    <dbReference type="NCBI Taxonomy" id="41844"/>
    <lineage>
        <taxon>Eukaryota</taxon>
        <taxon>Viridiplantae</taxon>
        <taxon>Streptophyta</taxon>
        <taxon>Embryophyta</taxon>
        <taxon>Marchantiophyta</taxon>
        <taxon>Marchantiopsida</taxon>
        <taxon>Marchantiidae</taxon>
        <taxon>Marchantiales</taxon>
        <taxon>Ricciaceae</taxon>
        <taxon>Riccia</taxon>
    </lineage>
</organism>
<dbReference type="InterPro" id="IPR035979">
    <property type="entry name" value="RBD_domain_sf"/>
</dbReference>
<feature type="region of interest" description="Disordered" evidence="1">
    <location>
        <begin position="410"/>
        <end position="609"/>
    </location>
</feature>
<evidence type="ECO:0000313" key="3">
    <source>
        <dbReference type="EMBL" id="KAL2643837.1"/>
    </source>
</evidence>
<evidence type="ECO:0000256" key="1">
    <source>
        <dbReference type="SAM" id="MobiDB-lite"/>
    </source>
</evidence>
<dbReference type="InterPro" id="IPR012677">
    <property type="entry name" value="Nucleotide-bd_a/b_plait_sf"/>
</dbReference>
<feature type="compositionally biased region" description="Pro residues" evidence="1">
    <location>
        <begin position="734"/>
        <end position="744"/>
    </location>
</feature>
<name>A0ABD1ZB07_9MARC</name>
<dbReference type="Pfam" id="PF02037">
    <property type="entry name" value="SAP"/>
    <property type="match status" value="1"/>
</dbReference>
<feature type="compositionally biased region" description="Low complexity" evidence="1">
    <location>
        <begin position="155"/>
        <end position="166"/>
    </location>
</feature>
<gene>
    <name evidence="3" type="ORF">R1flu_011424</name>
</gene>
<dbReference type="InterPro" id="IPR034257">
    <property type="entry name" value="Acinus_RRM"/>
</dbReference>
<protein>
    <recommendedName>
        <fullName evidence="2">SAP domain-containing protein</fullName>
    </recommendedName>
</protein>
<reference evidence="3 4" key="1">
    <citation type="submission" date="2024-09" db="EMBL/GenBank/DDBJ databases">
        <title>Chromosome-scale assembly of Riccia fluitans.</title>
        <authorList>
            <person name="Paukszto L."/>
            <person name="Sawicki J."/>
            <person name="Karawczyk K."/>
            <person name="Piernik-Szablinska J."/>
            <person name="Szczecinska M."/>
            <person name="Mazdziarz M."/>
        </authorList>
    </citation>
    <scope>NUCLEOTIDE SEQUENCE [LARGE SCALE GENOMIC DNA]</scope>
    <source>
        <strain evidence="3">Rf_01</strain>
        <tissue evidence="3">Aerial parts of the thallus</tissue>
    </source>
</reference>
<feature type="region of interest" description="Disordered" evidence="1">
    <location>
        <begin position="82"/>
        <end position="189"/>
    </location>
</feature>
<dbReference type="InterPro" id="IPR036361">
    <property type="entry name" value="SAP_dom_sf"/>
</dbReference>
<feature type="compositionally biased region" description="Acidic residues" evidence="1">
    <location>
        <begin position="375"/>
        <end position="386"/>
    </location>
</feature>
<dbReference type="InterPro" id="IPR003034">
    <property type="entry name" value="SAP_dom"/>
</dbReference>
<feature type="compositionally biased region" description="Polar residues" evidence="1">
    <location>
        <begin position="556"/>
        <end position="572"/>
    </location>
</feature>
<dbReference type="SUPFAM" id="SSF54928">
    <property type="entry name" value="RNA-binding domain, RBD"/>
    <property type="match status" value="1"/>
</dbReference>
<dbReference type="CDD" id="cd12432">
    <property type="entry name" value="RRM_ACINU"/>
    <property type="match status" value="1"/>
</dbReference>
<dbReference type="PANTHER" id="PTHR47031:SF3">
    <property type="entry name" value="SAP DOMAIN-CONTAINING PROTEIN"/>
    <property type="match status" value="1"/>
</dbReference>
<dbReference type="EMBL" id="JBHFFA010000002">
    <property type="protein sequence ID" value="KAL2643837.1"/>
    <property type="molecule type" value="Genomic_DNA"/>
</dbReference>
<dbReference type="InterPro" id="IPR032552">
    <property type="entry name" value="RSB_motif"/>
</dbReference>
<sequence length="804" mass="87177">MRRIKSSESPFEHKAREEGLKEYKRLCVLGLEYGALGNKTPEQLKVTELRDELKKRGLNFKGLKKDLVERLEESLREEIAKLKAEAEAEVEAEAEDDDDSQPPDGGENDEGENDPAPEQPEAHDHPSDEQVSDPPVESEEVVPADIVEEEKVVPELEPASPAPAVVAEEENAGDTEQSVAQHSPLPISKSVEEDLVSNYVPADATIKLGAESVPDPDVTETNSLLEVESGFVSETIPADNGEKGDSPAKSPESPGKDSPEDDSVAPGRVNEAQATNEAVIVSGNDATEKAEDDTQHGKEDHADREKGPDTENKLSQEVDQPRRKPSPLARQVASTEAVILEASDGEVEPEAIPTENAPVSEVLDGEPEDRRQDEEGSFAEASEEVVVETTVTETVTVTTETTVEEVVFTEMEADLSRAPGDNDVGSPTERNSDAGTRSLENKDVLESVREDGEDIGTLKEFKPMDIDSESLKDSKLMEVDSEAVKDSKLMEVDSEIMGAKRKADGDEARQQEPAKRQRKWNSEKTTADVKSPPKAQSLDATKESVLADSREAPTTAGPQSNTVVSAPKTSAPVNFEKPATSRAHLGRVDASVNGEAEKKRQVPPPLRSPTTSLKIDRFVRPFTIKAVRELLEQTGTVKEMWMDQIKTHCFVTYSSVDEAVATRNALYNLQWPVAGGKLLVAEFAEPEEVKLRVDGLAEKSAVTPVTTPRGSGGSAPVAAPIGLMALSGPSPTTGLPPPPPLPPPPRERPILPTKKEMEPPIPTLDDLFKKTWTKPQIYYLPLTDEQVAAKARNKPSGNRSSVKI</sequence>
<dbReference type="SMART" id="SM00513">
    <property type="entry name" value="SAP"/>
    <property type="match status" value="1"/>
</dbReference>
<dbReference type="PANTHER" id="PTHR47031">
    <property type="entry name" value="SAP DNA-BINDING DOMAIN-CONTAINING PROTEIN"/>
    <property type="match status" value="1"/>
</dbReference>
<feature type="compositionally biased region" description="Basic and acidic residues" evidence="1">
    <location>
        <begin position="501"/>
        <end position="527"/>
    </location>
</feature>
<feature type="compositionally biased region" description="Acidic residues" evidence="1">
    <location>
        <begin position="136"/>
        <end position="148"/>
    </location>
</feature>
<evidence type="ECO:0000259" key="2">
    <source>
        <dbReference type="PROSITE" id="PS50800"/>
    </source>
</evidence>
<feature type="domain" description="SAP" evidence="2">
    <location>
        <begin position="41"/>
        <end position="75"/>
    </location>
</feature>
<dbReference type="Pfam" id="PF16294">
    <property type="entry name" value="RSB_motif"/>
    <property type="match status" value="1"/>
</dbReference>
<accession>A0ABD1ZB07</accession>
<feature type="compositionally biased region" description="Basic and acidic residues" evidence="1">
    <location>
        <begin position="286"/>
        <end position="322"/>
    </location>
</feature>
<comment type="caution">
    <text evidence="3">The sequence shown here is derived from an EMBL/GenBank/DDBJ whole genome shotgun (WGS) entry which is preliminary data.</text>
</comment>
<feature type="compositionally biased region" description="Basic and acidic residues" evidence="1">
    <location>
        <begin position="439"/>
        <end position="491"/>
    </location>
</feature>
<feature type="compositionally biased region" description="Basic and acidic residues" evidence="1">
    <location>
        <begin position="745"/>
        <end position="758"/>
    </location>
</feature>
<evidence type="ECO:0000313" key="4">
    <source>
        <dbReference type="Proteomes" id="UP001605036"/>
    </source>
</evidence>
<keyword evidence="4" id="KW-1185">Reference proteome</keyword>
<feature type="region of interest" description="Disordered" evidence="1">
    <location>
        <begin position="784"/>
        <end position="804"/>
    </location>
</feature>
<feature type="compositionally biased region" description="Acidic residues" evidence="1">
    <location>
        <begin position="87"/>
        <end position="115"/>
    </location>
</feature>
<feature type="region of interest" description="Disordered" evidence="1">
    <location>
        <begin position="726"/>
        <end position="765"/>
    </location>
</feature>
<feature type="region of interest" description="Disordered" evidence="1">
    <location>
        <begin position="207"/>
        <end position="391"/>
    </location>
</feature>
<feature type="compositionally biased region" description="Polar residues" evidence="1">
    <location>
        <begin position="795"/>
        <end position="804"/>
    </location>
</feature>